<dbReference type="RefSeq" id="WP_167701102.1">
    <property type="nucleotide sequence ID" value="NZ_CP118176.1"/>
</dbReference>
<dbReference type="PANTHER" id="PTHR24093:SF477">
    <property type="entry name" value="CALCIUM-TRANSPORTING ATPASE"/>
    <property type="match status" value="1"/>
</dbReference>
<feature type="transmembrane region" description="Helical" evidence="18">
    <location>
        <begin position="753"/>
        <end position="772"/>
    </location>
</feature>
<feature type="transmembrane region" description="Helical" evidence="18">
    <location>
        <begin position="44"/>
        <end position="64"/>
    </location>
</feature>
<evidence type="ECO:0000256" key="1">
    <source>
        <dbReference type="ARBA" id="ARBA00004127"/>
    </source>
</evidence>
<keyword evidence="10" id="KW-0460">Magnesium</keyword>
<keyword evidence="23" id="KW-1185">Reference proteome</keyword>
<keyword evidence="7" id="KW-0187">Copper transport</keyword>
<dbReference type="AlphaFoldDB" id="A0A968GB80"/>
<evidence type="ECO:0000256" key="16">
    <source>
        <dbReference type="ARBA" id="ARBA00049289"/>
    </source>
</evidence>
<dbReference type="InterPro" id="IPR006068">
    <property type="entry name" value="ATPase_P-typ_cation-transptr_C"/>
</dbReference>
<keyword evidence="3" id="KW-0109">Calcium transport</keyword>
<evidence type="ECO:0000313" key="23">
    <source>
        <dbReference type="Proteomes" id="UP000711995"/>
    </source>
</evidence>
<comment type="subcellular location">
    <subcellularLocation>
        <location evidence="1">Endomembrane system</location>
        <topology evidence="1">Multi-pass membrane protein</topology>
    </subcellularLocation>
</comment>
<dbReference type="NCBIfam" id="TIGR01517">
    <property type="entry name" value="ATPase-IIB_Ca"/>
    <property type="match status" value="1"/>
</dbReference>
<dbReference type="GO" id="GO:0005524">
    <property type="term" value="F:ATP binding"/>
    <property type="evidence" value="ECO:0007669"/>
    <property type="project" value="UniProtKB-KW"/>
</dbReference>
<feature type="transmembrane region" description="Helical" evidence="18">
    <location>
        <begin position="792"/>
        <end position="809"/>
    </location>
</feature>
<evidence type="ECO:0000259" key="19">
    <source>
        <dbReference type="Pfam" id="PF00122"/>
    </source>
</evidence>
<dbReference type="FunFam" id="3.40.50.1000:FF:000144">
    <property type="entry name" value="copper-transporting ATPase 1 isoform X2"/>
    <property type="match status" value="1"/>
</dbReference>
<reference evidence="22 23" key="1">
    <citation type="submission" date="2020-03" db="EMBL/GenBank/DDBJ databases">
        <title>Spirochaetal bacteria isolated from arthropods constitute a novel genus Entomospira genus novum within the order Spirochaetales.</title>
        <authorList>
            <person name="Grana-Miraglia L."/>
            <person name="Sikutova S."/>
            <person name="Fingerle V."/>
            <person name="Sing A."/>
            <person name="Castillo-Ramirez S."/>
            <person name="Margos G."/>
            <person name="Rudolf I."/>
        </authorList>
    </citation>
    <scope>NUCLEOTIDE SEQUENCE [LARGE SCALE GENOMIC DNA]</scope>
    <source>
        <strain evidence="22 23">BR193</strain>
    </source>
</reference>
<dbReference type="SFLD" id="SFLDF00027">
    <property type="entry name" value="p-type_atpase"/>
    <property type="match status" value="1"/>
</dbReference>
<sequence length="886" mass="98378">MPKRIGLTEQEVHESRHKHGSNGFKEIKSRSFISRWLENLLDPMLLILMLALVASIFIEVMHFIKGQDPSFLDLIGISIAILVASLTSTFFEHRNESAFRTLQESANRTSVKVYREGHLQEIPIDDVVVGDLVMLQTGDKIPADGIVIEGKIAVNQSTLNGESEEAIKVATDHLTQEMSNNLLDEHQLFRGTTVVDGQAYMQVITVGERTIYGSLAKSLQSPQERDTPLKVKLKVLAHRISRFGYLGGLLMAGILFWRLSRSLDGPIMAIYSSDIELFFDHLLQALMMAVVLVVVAVPEGLPLMIAIVSAMMMRRMLKDQVLVRTNAGIETAGSLNILFTDKTGTLTKGELEVVALWQSGASATEPSQRLAETIIQTSQSEYRTESDEVIGGNSTDQALMRWIVRHPMQHHDIKPLDPSKAELIAFSSARKWSAVTIPRKEGKWLSKIKGAPEMLLPHCHHYIDDNGEIIAMTQAVQQEMQAMMQQWSDASMRILAFAWTDHRLQADKAIENPLVLLGLVAIRDEIRQEAKIAVQQVQEAGVQVVMVTGDRKETALAIAKEVGIANSDSLVLDSSQMHLLSDSELMEALPRLAVVARAMPQDKSRLVRLAQQKDLVVGMTGDGVNDAPALKSADVGFAMGSGTDVAKEAGSIIILDDNFVSIQQAILYGRTIYHNIQRFIVFQLTINMSAVLVTLFFPLVGYEPPLKITQMLWINLIMDSLAALAFGGEMALKRYLKERPKRRDEAIVTPIMLEQIIVVGLVIFGISLYLLYSLDMALFFHYGNNGVNSWSTAYFTFFVFAALANAFNVRTSELNPLANIDGNPLFWRVMIFIAVVQIFFSSFGGRALDGYGMGIGRWFIIFALSLAVFGAGMLHKALRIRGDHRV</sequence>
<feature type="transmembrane region" description="Helical" evidence="18">
    <location>
        <begin position="825"/>
        <end position="843"/>
    </location>
</feature>
<keyword evidence="5" id="KW-0479">Metal-binding</keyword>
<dbReference type="Pfam" id="PF00689">
    <property type="entry name" value="Cation_ATPase_C"/>
    <property type="match status" value="1"/>
</dbReference>
<proteinExistence type="predicted"/>
<keyword evidence="11" id="KW-1278">Translocase</keyword>
<dbReference type="PRINTS" id="PR00119">
    <property type="entry name" value="CATATPASE"/>
</dbReference>
<feature type="transmembrane region" description="Helical" evidence="18">
    <location>
        <begin position="712"/>
        <end position="732"/>
    </location>
</feature>
<keyword evidence="9" id="KW-0067">ATP-binding</keyword>
<evidence type="ECO:0000256" key="11">
    <source>
        <dbReference type="ARBA" id="ARBA00022967"/>
    </source>
</evidence>
<evidence type="ECO:0000256" key="14">
    <source>
        <dbReference type="ARBA" id="ARBA00023065"/>
    </source>
</evidence>
<evidence type="ECO:0000256" key="10">
    <source>
        <dbReference type="ARBA" id="ARBA00022842"/>
    </source>
</evidence>
<evidence type="ECO:0000256" key="15">
    <source>
        <dbReference type="ARBA" id="ARBA00023136"/>
    </source>
</evidence>
<feature type="transmembrane region" description="Helical" evidence="18">
    <location>
        <begin position="679"/>
        <end position="700"/>
    </location>
</feature>
<dbReference type="SUPFAM" id="SSF81665">
    <property type="entry name" value="Calcium ATPase, transmembrane domain M"/>
    <property type="match status" value="1"/>
</dbReference>
<keyword evidence="8" id="KW-0106">Calcium</keyword>
<keyword evidence="2" id="KW-0813">Transport</keyword>
<evidence type="ECO:0000259" key="20">
    <source>
        <dbReference type="Pfam" id="PF00689"/>
    </source>
</evidence>
<feature type="transmembrane region" description="Helical" evidence="18">
    <location>
        <begin position="282"/>
        <end position="308"/>
    </location>
</feature>
<feature type="transmembrane region" description="Helical" evidence="18">
    <location>
        <begin position="70"/>
        <end position="91"/>
    </location>
</feature>
<evidence type="ECO:0000256" key="6">
    <source>
        <dbReference type="ARBA" id="ARBA00022741"/>
    </source>
</evidence>
<evidence type="ECO:0000256" key="2">
    <source>
        <dbReference type="ARBA" id="ARBA00022448"/>
    </source>
</evidence>
<dbReference type="Pfam" id="PF00690">
    <property type="entry name" value="Cation_ATPase_N"/>
    <property type="match status" value="1"/>
</dbReference>
<evidence type="ECO:0000256" key="18">
    <source>
        <dbReference type="SAM" id="Phobius"/>
    </source>
</evidence>
<dbReference type="PANTHER" id="PTHR24093">
    <property type="entry name" value="CATION TRANSPORTING ATPASE"/>
    <property type="match status" value="1"/>
</dbReference>
<evidence type="ECO:0000256" key="12">
    <source>
        <dbReference type="ARBA" id="ARBA00022989"/>
    </source>
</evidence>
<feature type="domain" description="P-type ATPase A" evidence="19">
    <location>
        <begin position="108"/>
        <end position="219"/>
    </location>
</feature>
<dbReference type="InterPro" id="IPR023214">
    <property type="entry name" value="HAD_sf"/>
</dbReference>
<evidence type="ECO:0000256" key="3">
    <source>
        <dbReference type="ARBA" id="ARBA00022568"/>
    </source>
</evidence>
<dbReference type="Gene3D" id="3.40.1110.10">
    <property type="entry name" value="Calcium-transporting ATPase, cytoplasmic domain N"/>
    <property type="match status" value="1"/>
</dbReference>
<dbReference type="GO" id="GO:0016887">
    <property type="term" value="F:ATP hydrolysis activity"/>
    <property type="evidence" value="ECO:0007669"/>
    <property type="project" value="InterPro"/>
</dbReference>
<keyword evidence="4 18" id="KW-0812">Transmembrane</keyword>
<comment type="caution">
    <text evidence="22">The sequence shown here is derived from an EMBL/GenBank/DDBJ whole genome shotgun (WGS) entry which is preliminary data.</text>
</comment>
<evidence type="ECO:0000256" key="5">
    <source>
        <dbReference type="ARBA" id="ARBA00022723"/>
    </source>
</evidence>
<dbReference type="GO" id="GO:0140581">
    <property type="term" value="F:P-type monovalent copper transporter activity"/>
    <property type="evidence" value="ECO:0007669"/>
    <property type="project" value="UniProtKB-EC"/>
</dbReference>
<feature type="transmembrane region" description="Helical" evidence="18">
    <location>
        <begin position="240"/>
        <end position="259"/>
    </location>
</feature>
<feature type="transmembrane region" description="Helical" evidence="18">
    <location>
        <begin position="855"/>
        <end position="875"/>
    </location>
</feature>
<feature type="domain" description="Cation-transporting P-type ATPase N-terminal" evidence="21">
    <location>
        <begin position="6"/>
        <end position="54"/>
    </location>
</feature>
<gene>
    <name evidence="22" type="ORF">HCT14_08165</name>
</gene>
<dbReference type="GO" id="GO:0012505">
    <property type="term" value="C:endomembrane system"/>
    <property type="evidence" value="ECO:0007669"/>
    <property type="project" value="UniProtKB-SubCell"/>
</dbReference>
<dbReference type="Pfam" id="PF00122">
    <property type="entry name" value="E1-E2_ATPase"/>
    <property type="match status" value="1"/>
</dbReference>
<dbReference type="InterPro" id="IPR059000">
    <property type="entry name" value="ATPase_P-type_domA"/>
</dbReference>
<keyword evidence="6" id="KW-0547">Nucleotide-binding</keyword>
<dbReference type="PRINTS" id="PR00120">
    <property type="entry name" value="HATPASE"/>
</dbReference>
<dbReference type="InterPro" id="IPR036412">
    <property type="entry name" value="HAD-like_sf"/>
</dbReference>
<evidence type="ECO:0000256" key="8">
    <source>
        <dbReference type="ARBA" id="ARBA00022837"/>
    </source>
</evidence>
<keyword evidence="12 18" id="KW-1133">Transmembrane helix</keyword>
<dbReference type="SFLD" id="SFLDG00002">
    <property type="entry name" value="C1.7:_P-type_atpase_like"/>
    <property type="match status" value="1"/>
</dbReference>
<dbReference type="GO" id="GO:0005886">
    <property type="term" value="C:plasma membrane"/>
    <property type="evidence" value="ECO:0007669"/>
    <property type="project" value="TreeGrafter"/>
</dbReference>
<name>A0A968GB80_9SPIO</name>
<keyword evidence="13" id="KW-0186">Copper</keyword>
<dbReference type="Proteomes" id="UP000711995">
    <property type="component" value="Unassembled WGS sequence"/>
</dbReference>
<accession>A0A968GB80</accession>
<dbReference type="SUPFAM" id="SSF81660">
    <property type="entry name" value="Metal cation-transporting ATPase, ATP-binding domain N"/>
    <property type="match status" value="1"/>
</dbReference>
<dbReference type="InterPro" id="IPR023299">
    <property type="entry name" value="ATPase_P-typ_cyto_dom_N"/>
</dbReference>
<protein>
    <submittedName>
        <fullName evidence="22">Calcium-translocating P-type ATPase, PMCA-type</fullName>
    </submittedName>
</protein>
<organism evidence="22 23">
    <name type="scientific">Entomospira entomophila</name>
    <dbReference type="NCBI Taxonomy" id="2719988"/>
    <lineage>
        <taxon>Bacteria</taxon>
        <taxon>Pseudomonadati</taxon>
        <taxon>Spirochaetota</taxon>
        <taxon>Spirochaetia</taxon>
        <taxon>Spirochaetales</taxon>
        <taxon>Spirochaetaceae</taxon>
        <taxon>Entomospira</taxon>
    </lineage>
</organism>
<dbReference type="GO" id="GO:0046872">
    <property type="term" value="F:metal ion binding"/>
    <property type="evidence" value="ECO:0007669"/>
    <property type="project" value="UniProtKB-KW"/>
</dbReference>
<dbReference type="InterPro" id="IPR044492">
    <property type="entry name" value="P_typ_ATPase_HD_dom"/>
</dbReference>
<dbReference type="InterPro" id="IPR018303">
    <property type="entry name" value="ATPase_P-typ_P_site"/>
</dbReference>
<evidence type="ECO:0000256" key="4">
    <source>
        <dbReference type="ARBA" id="ARBA00022692"/>
    </source>
</evidence>
<evidence type="ECO:0000256" key="9">
    <source>
        <dbReference type="ARBA" id="ARBA00022840"/>
    </source>
</evidence>
<evidence type="ECO:0000313" key="22">
    <source>
        <dbReference type="EMBL" id="NIZ41481.1"/>
    </source>
</evidence>
<evidence type="ECO:0000256" key="17">
    <source>
        <dbReference type="SAM" id="MobiDB-lite"/>
    </source>
</evidence>
<evidence type="ECO:0000256" key="13">
    <source>
        <dbReference type="ARBA" id="ARBA00023008"/>
    </source>
</evidence>
<dbReference type="Gene3D" id="3.40.50.1000">
    <property type="entry name" value="HAD superfamily/HAD-like"/>
    <property type="match status" value="1"/>
</dbReference>
<dbReference type="GO" id="GO:0005388">
    <property type="term" value="F:P-type calcium transporter activity"/>
    <property type="evidence" value="ECO:0007669"/>
    <property type="project" value="InterPro"/>
</dbReference>
<dbReference type="PROSITE" id="PS00154">
    <property type="entry name" value="ATPASE_E1_E2"/>
    <property type="match status" value="1"/>
</dbReference>
<dbReference type="SUPFAM" id="SSF56784">
    <property type="entry name" value="HAD-like"/>
    <property type="match status" value="1"/>
</dbReference>
<dbReference type="SUPFAM" id="SSF81653">
    <property type="entry name" value="Calcium ATPase, transduction domain A"/>
    <property type="match status" value="1"/>
</dbReference>
<evidence type="ECO:0000259" key="21">
    <source>
        <dbReference type="Pfam" id="PF00690"/>
    </source>
</evidence>
<dbReference type="EMBL" id="JAATLJ010000003">
    <property type="protein sequence ID" value="NIZ41481.1"/>
    <property type="molecule type" value="Genomic_DNA"/>
</dbReference>
<comment type="catalytic activity">
    <reaction evidence="16">
        <text>Cu(+)(in) + ATP + H2O = Cu(+)(out) + ADP + phosphate + H(+)</text>
        <dbReference type="Rhea" id="RHEA:25792"/>
        <dbReference type="ChEBI" id="CHEBI:15377"/>
        <dbReference type="ChEBI" id="CHEBI:15378"/>
        <dbReference type="ChEBI" id="CHEBI:30616"/>
        <dbReference type="ChEBI" id="CHEBI:43474"/>
        <dbReference type="ChEBI" id="CHEBI:49552"/>
        <dbReference type="ChEBI" id="CHEBI:456216"/>
        <dbReference type="EC" id="7.2.2.8"/>
    </reaction>
</comment>
<keyword evidence="15 18" id="KW-0472">Membrane</keyword>
<dbReference type="Gene3D" id="1.20.1110.10">
    <property type="entry name" value="Calcium-transporting ATPase, transmembrane domain"/>
    <property type="match status" value="2"/>
</dbReference>
<dbReference type="Pfam" id="PF13246">
    <property type="entry name" value="Cation_ATPase"/>
    <property type="match status" value="1"/>
</dbReference>
<dbReference type="InterPro" id="IPR006408">
    <property type="entry name" value="P-type_ATPase_IIB"/>
</dbReference>
<dbReference type="Gene3D" id="2.70.150.10">
    <property type="entry name" value="Calcium-transporting ATPase, cytoplasmic transduction domain A"/>
    <property type="match status" value="1"/>
</dbReference>
<feature type="region of interest" description="Disordered" evidence="17">
    <location>
        <begin position="1"/>
        <end position="20"/>
    </location>
</feature>
<dbReference type="InterPro" id="IPR023298">
    <property type="entry name" value="ATPase_P-typ_TM_dom_sf"/>
</dbReference>
<dbReference type="InterPro" id="IPR001757">
    <property type="entry name" value="P_typ_ATPase"/>
</dbReference>
<dbReference type="SFLD" id="SFLDS00003">
    <property type="entry name" value="Haloacid_Dehalogenase"/>
    <property type="match status" value="1"/>
</dbReference>
<dbReference type="InterPro" id="IPR004014">
    <property type="entry name" value="ATPase_P-typ_cation-transptr_N"/>
</dbReference>
<keyword evidence="14" id="KW-0406">Ion transport</keyword>
<evidence type="ECO:0000256" key="7">
    <source>
        <dbReference type="ARBA" id="ARBA00022796"/>
    </source>
</evidence>
<dbReference type="NCBIfam" id="TIGR01494">
    <property type="entry name" value="ATPase_P-type"/>
    <property type="match status" value="2"/>
</dbReference>
<dbReference type="InterPro" id="IPR008250">
    <property type="entry name" value="ATPase_P-typ_transduc_dom_A_sf"/>
</dbReference>
<feature type="domain" description="Cation-transporting P-type ATPase C-terminal" evidence="20">
    <location>
        <begin position="704"/>
        <end position="877"/>
    </location>
</feature>